<name>A0ABP7KV59_9ACTN</name>
<dbReference type="EMBL" id="BAAAZA010000022">
    <property type="protein sequence ID" value="GAA3886808.1"/>
    <property type="molecule type" value="Genomic_DNA"/>
</dbReference>
<dbReference type="PROSITE" id="PS51257">
    <property type="entry name" value="PROKAR_LIPOPROTEIN"/>
    <property type="match status" value="1"/>
</dbReference>
<proteinExistence type="predicted"/>
<organism evidence="3 4">
    <name type="scientific">Streptomyces lannensis</name>
    <dbReference type="NCBI Taxonomy" id="766498"/>
    <lineage>
        <taxon>Bacteria</taxon>
        <taxon>Bacillati</taxon>
        <taxon>Actinomycetota</taxon>
        <taxon>Actinomycetes</taxon>
        <taxon>Kitasatosporales</taxon>
        <taxon>Streptomycetaceae</taxon>
        <taxon>Streptomyces</taxon>
    </lineage>
</organism>
<dbReference type="PANTHER" id="PTHR38589">
    <property type="entry name" value="BLR0621 PROTEIN"/>
    <property type="match status" value="1"/>
</dbReference>
<feature type="region of interest" description="Disordered" evidence="1">
    <location>
        <begin position="34"/>
        <end position="66"/>
    </location>
</feature>
<feature type="region of interest" description="Disordered" evidence="1">
    <location>
        <begin position="192"/>
        <end position="213"/>
    </location>
</feature>
<dbReference type="Proteomes" id="UP001501563">
    <property type="component" value="Unassembled WGS sequence"/>
</dbReference>
<reference evidence="4" key="1">
    <citation type="journal article" date="2019" name="Int. J. Syst. Evol. Microbiol.">
        <title>The Global Catalogue of Microorganisms (GCM) 10K type strain sequencing project: providing services to taxonomists for standard genome sequencing and annotation.</title>
        <authorList>
            <consortium name="The Broad Institute Genomics Platform"/>
            <consortium name="The Broad Institute Genome Sequencing Center for Infectious Disease"/>
            <person name="Wu L."/>
            <person name="Ma J."/>
        </authorList>
    </citation>
    <scope>NUCLEOTIDE SEQUENCE [LARGE SCALE GENOMIC DNA]</scope>
    <source>
        <strain evidence="4">JCM 16578</strain>
    </source>
</reference>
<dbReference type="Pfam" id="PF03734">
    <property type="entry name" value="YkuD"/>
    <property type="match status" value="1"/>
</dbReference>
<protein>
    <submittedName>
        <fullName evidence="3">Lipoprotein</fullName>
    </submittedName>
</protein>
<dbReference type="InterPro" id="IPR005490">
    <property type="entry name" value="LD_TPept_cat_dom"/>
</dbReference>
<dbReference type="PANTHER" id="PTHR38589:SF1">
    <property type="entry name" value="BLR0621 PROTEIN"/>
    <property type="match status" value="1"/>
</dbReference>
<keyword evidence="3" id="KW-0449">Lipoprotein</keyword>
<gene>
    <name evidence="3" type="ORF">GCM10022207_62620</name>
</gene>
<feature type="domain" description="L,D-TPase catalytic" evidence="2">
    <location>
        <begin position="124"/>
        <end position="250"/>
    </location>
</feature>
<evidence type="ECO:0000259" key="2">
    <source>
        <dbReference type="Pfam" id="PF03734"/>
    </source>
</evidence>
<keyword evidence="4" id="KW-1185">Reference proteome</keyword>
<sequence>MRTGDVNGTARSRVLGAACGVLLMFLSACGGSGAEPGRSPGARAPTRAAGPPAGVAEPPVGGPDTAGRLPGVGERLYAGIPADTGQAVVVYGDAEDSPDSEVVFYEREGSVWYEAGRWWGHNGRAGWTTDHHEGDLRTPVGVFTLTDAGGVLDYPRSGLPYDHNTVSYRVPKGWGEKHRNDFDHVIAIDYNRIPGTPPSDPTRPEGQKKGGGIWMHVDHGDGTSGCVTLPEDGLDYLLYTLEPERRPVVVMGDRENLES</sequence>
<evidence type="ECO:0000313" key="4">
    <source>
        <dbReference type="Proteomes" id="UP001501563"/>
    </source>
</evidence>
<feature type="compositionally biased region" description="Low complexity" evidence="1">
    <location>
        <begin position="36"/>
        <end position="63"/>
    </location>
</feature>
<dbReference type="RefSeq" id="WP_331263952.1">
    <property type="nucleotide sequence ID" value="NZ_BAAAZA010000022.1"/>
</dbReference>
<comment type="caution">
    <text evidence="3">The sequence shown here is derived from an EMBL/GenBank/DDBJ whole genome shotgun (WGS) entry which is preliminary data.</text>
</comment>
<evidence type="ECO:0000256" key="1">
    <source>
        <dbReference type="SAM" id="MobiDB-lite"/>
    </source>
</evidence>
<accession>A0ABP7KV59</accession>
<evidence type="ECO:0000313" key="3">
    <source>
        <dbReference type="EMBL" id="GAA3886808.1"/>
    </source>
</evidence>